<gene>
    <name evidence="1" type="ORF">PYX00_000492</name>
</gene>
<proteinExistence type="predicted"/>
<protein>
    <submittedName>
        <fullName evidence="1">Uncharacterized protein</fullName>
    </submittedName>
</protein>
<comment type="caution">
    <text evidence="1">The sequence shown here is derived from an EMBL/GenBank/DDBJ whole genome shotgun (WGS) entry which is preliminary data.</text>
</comment>
<organism evidence="1">
    <name type="scientific">Menopon gallinae</name>
    <name type="common">poultry shaft louse</name>
    <dbReference type="NCBI Taxonomy" id="328185"/>
    <lineage>
        <taxon>Eukaryota</taxon>
        <taxon>Metazoa</taxon>
        <taxon>Ecdysozoa</taxon>
        <taxon>Arthropoda</taxon>
        <taxon>Hexapoda</taxon>
        <taxon>Insecta</taxon>
        <taxon>Pterygota</taxon>
        <taxon>Neoptera</taxon>
        <taxon>Paraneoptera</taxon>
        <taxon>Psocodea</taxon>
        <taxon>Troctomorpha</taxon>
        <taxon>Phthiraptera</taxon>
        <taxon>Amblycera</taxon>
        <taxon>Menoponidae</taxon>
        <taxon>Menopon</taxon>
    </lineage>
</organism>
<reference evidence="1" key="1">
    <citation type="journal article" date="2024" name="Gigascience">
        <title>Chromosome-level genome of the poultry shaft louse Menopon gallinae provides insight into the host-switching and adaptive evolution of parasitic lice.</title>
        <authorList>
            <person name="Xu Y."/>
            <person name="Ma L."/>
            <person name="Liu S."/>
            <person name="Liang Y."/>
            <person name="Liu Q."/>
            <person name="He Z."/>
            <person name="Tian L."/>
            <person name="Duan Y."/>
            <person name="Cai W."/>
            <person name="Li H."/>
            <person name="Song F."/>
        </authorList>
    </citation>
    <scope>NUCLEOTIDE SEQUENCE</scope>
    <source>
        <strain evidence="1">Cailab_2023a</strain>
    </source>
</reference>
<accession>A0AAW2I9I6</accession>
<name>A0AAW2I9I6_9NEOP</name>
<dbReference type="EMBL" id="JARGDH010000001">
    <property type="protein sequence ID" value="KAL0278777.1"/>
    <property type="molecule type" value="Genomic_DNA"/>
</dbReference>
<sequence>MHKKFDAAMMCYNDMKSIPNQSQEILLISWGERVSSTVWNSPSVGTEENNVKGVFKRKPVAKLCPLPTDEHGIKFYRLNAREMLQGGAELIHGDGERSRMEGSSKR</sequence>
<dbReference type="AlphaFoldDB" id="A0AAW2I9I6"/>
<evidence type="ECO:0000313" key="1">
    <source>
        <dbReference type="EMBL" id="KAL0278777.1"/>
    </source>
</evidence>